<evidence type="ECO:0000313" key="1">
    <source>
        <dbReference type="EMBL" id="BAM41255.1"/>
    </source>
</evidence>
<organism evidence="1 2">
    <name type="scientific">Theileria orientalis strain Shintoku</name>
    <dbReference type="NCBI Taxonomy" id="869250"/>
    <lineage>
        <taxon>Eukaryota</taxon>
        <taxon>Sar</taxon>
        <taxon>Alveolata</taxon>
        <taxon>Apicomplexa</taxon>
        <taxon>Aconoidasida</taxon>
        <taxon>Piroplasmida</taxon>
        <taxon>Theileriidae</taxon>
        <taxon>Theileria</taxon>
    </lineage>
</organism>
<dbReference type="eggNOG" id="ENOG502TN5S">
    <property type="taxonomic scope" value="Eukaryota"/>
</dbReference>
<dbReference type="AlphaFoldDB" id="J4D987"/>
<dbReference type="OMA" id="DKSRECI"/>
<evidence type="ECO:0000313" key="2">
    <source>
        <dbReference type="Proteomes" id="UP000003786"/>
    </source>
</evidence>
<dbReference type="VEuPathDB" id="PiroplasmaDB:TOT_030000518"/>
<dbReference type="RefSeq" id="XP_009691556.1">
    <property type="nucleotide sequence ID" value="XM_009693261.1"/>
</dbReference>
<dbReference type="EMBL" id="AP011948">
    <property type="protein sequence ID" value="BAM41255.1"/>
    <property type="molecule type" value="Genomic_DNA"/>
</dbReference>
<dbReference type="OrthoDB" id="361045at2759"/>
<name>J4D987_THEOR</name>
<dbReference type="GeneID" id="20715690"/>
<accession>J4D987</accession>
<sequence length="187" mass="21950">MQADKLLDILCKRVCNLIEISEIGSDEVLDIMNKCLQLDYVPMQLLRFYTYSNMFELQDSELIQSLVDGPREYDVDFRGWKRPLSFDEHTETVRLHHNVYADVKMRGSRPILPESMSHPLQPTYPEPKHFEPVHRKHYEDSVLGSLANYYRRVQDLEFKMSESDRKLMDSLMDMSLISARTSKGICV</sequence>
<keyword evidence="2" id="KW-1185">Reference proteome</keyword>
<reference evidence="1 2" key="1">
    <citation type="journal article" date="2012" name="MBio">
        <title>Comparative genome analysis of three eukaryotic parasites with differing abilities to transform leukocytes reveals key mediators of Theileria-induced leukocyte transformation.</title>
        <authorList>
            <person name="Hayashida K."/>
            <person name="Hara Y."/>
            <person name="Abe T."/>
            <person name="Yamasaki C."/>
            <person name="Toyoda A."/>
            <person name="Kosuge T."/>
            <person name="Suzuki Y."/>
            <person name="Sato Y."/>
            <person name="Kawashima S."/>
            <person name="Katayama T."/>
            <person name="Wakaguri H."/>
            <person name="Inoue N."/>
            <person name="Homma K."/>
            <person name="Tada-Umezaki M."/>
            <person name="Yagi Y."/>
            <person name="Fujii Y."/>
            <person name="Habara T."/>
            <person name="Kanehisa M."/>
            <person name="Watanabe H."/>
            <person name="Ito K."/>
            <person name="Gojobori T."/>
            <person name="Sugawara H."/>
            <person name="Imanishi T."/>
            <person name="Weir W."/>
            <person name="Gardner M."/>
            <person name="Pain A."/>
            <person name="Shiels B."/>
            <person name="Hattori M."/>
            <person name="Nene V."/>
            <person name="Sugimoto C."/>
        </authorList>
    </citation>
    <scope>NUCLEOTIDE SEQUENCE [LARGE SCALE GENOMIC DNA]</scope>
    <source>
        <strain evidence="1 2">Shintoku</strain>
    </source>
</reference>
<dbReference type="Proteomes" id="UP000003786">
    <property type="component" value="Chromosome 3"/>
</dbReference>
<gene>
    <name evidence="1" type="ORF">TOT_030000518</name>
</gene>
<protein>
    <submittedName>
        <fullName evidence="1">Uncharacterized protein</fullName>
    </submittedName>
</protein>
<dbReference type="KEGG" id="tot:TOT_030000518"/>
<proteinExistence type="predicted"/>